<feature type="region of interest" description="Disordered" evidence="5">
    <location>
        <begin position="397"/>
        <end position="421"/>
    </location>
</feature>
<dbReference type="InterPro" id="IPR029070">
    <property type="entry name" value="Chitinase_insertion_sf"/>
</dbReference>
<evidence type="ECO:0000256" key="1">
    <source>
        <dbReference type="ARBA" id="ARBA00009121"/>
    </source>
</evidence>
<dbReference type="GO" id="GO:0005975">
    <property type="term" value="P:carbohydrate metabolic process"/>
    <property type="evidence" value="ECO:0007669"/>
    <property type="project" value="InterPro"/>
</dbReference>
<feature type="signal peptide" evidence="6">
    <location>
        <begin position="1"/>
        <end position="24"/>
    </location>
</feature>
<dbReference type="InterPro" id="IPR002557">
    <property type="entry name" value="Chitin-bd_dom"/>
</dbReference>
<dbReference type="PANTHER" id="PTHR11177:SF360">
    <property type="entry name" value="CHITINASE 4-RELATED"/>
    <property type="match status" value="1"/>
</dbReference>
<keyword evidence="4" id="KW-1015">Disulfide bond</keyword>
<feature type="compositionally biased region" description="Low complexity" evidence="5">
    <location>
        <begin position="407"/>
        <end position="418"/>
    </location>
</feature>
<evidence type="ECO:0000259" key="8">
    <source>
        <dbReference type="PROSITE" id="PS51910"/>
    </source>
</evidence>
<dbReference type="VEuPathDB" id="VectorBase:AMEC016539"/>
<evidence type="ECO:0000256" key="3">
    <source>
        <dbReference type="ARBA" id="ARBA00022729"/>
    </source>
</evidence>
<dbReference type="SUPFAM" id="SSF54556">
    <property type="entry name" value="Chitinase insertion domain"/>
    <property type="match status" value="1"/>
</dbReference>
<dbReference type="GO" id="GO:0005576">
    <property type="term" value="C:extracellular region"/>
    <property type="evidence" value="ECO:0007669"/>
    <property type="project" value="InterPro"/>
</dbReference>
<dbReference type="SMART" id="SM00636">
    <property type="entry name" value="Glyco_18"/>
    <property type="match status" value="1"/>
</dbReference>
<dbReference type="InterPro" id="IPR036508">
    <property type="entry name" value="Chitin-bd_dom_sf"/>
</dbReference>
<dbReference type="SUPFAM" id="SSF51445">
    <property type="entry name" value="(Trans)glycosidases"/>
    <property type="match status" value="1"/>
</dbReference>
<feature type="region of interest" description="Disordered" evidence="5">
    <location>
        <begin position="26"/>
        <end position="50"/>
    </location>
</feature>
<dbReference type="InterPro" id="IPR001223">
    <property type="entry name" value="Glyco_hydro18_cat"/>
</dbReference>
<dbReference type="PROSITE" id="PS51910">
    <property type="entry name" value="GH18_2"/>
    <property type="match status" value="1"/>
</dbReference>
<evidence type="ECO:0000259" key="7">
    <source>
        <dbReference type="PROSITE" id="PS50940"/>
    </source>
</evidence>
<dbReference type="FunFam" id="3.10.50.10:FF:000001">
    <property type="entry name" value="Chitinase 3-like 1"/>
    <property type="match status" value="1"/>
</dbReference>
<dbReference type="SMART" id="SM00494">
    <property type="entry name" value="ChtBD2"/>
    <property type="match status" value="1"/>
</dbReference>
<dbReference type="STRING" id="34690.A0A182U9T8"/>
<evidence type="ECO:0000256" key="6">
    <source>
        <dbReference type="SAM" id="SignalP"/>
    </source>
</evidence>
<dbReference type="InterPro" id="IPR017853">
    <property type="entry name" value="GH"/>
</dbReference>
<dbReference type="PROSITE" id="PS50940">
    <property type="entry name" value="CHIT_BIND_II"/>
    <property type="match status" value="1"/>
</dbReference>
<comment type="similarity">
    <text evidence="1">Belongs to the glycosyl hydrolase 18 family. Chitinase class II subfamily.</text>
</comment>
<accession>A0A182U9T8</accession>
<feature type="chain" id="PRO_5008138009" evidence="6">
    <location>
        <begin position="25"/>
        <end position="476"/>
    </location>
</feature>
<reference evidence="10" key="1">
    <citation type="submission" date="2014-01" db="EMBL/GenBank/DDBJ databases">
        <title>The Genome Sequence of Anopheles melas CM1001059_A (V2).</title>
        <authorList>
            <consortium name="The Broad Institute Genomics Platform"/>
            <person name="Neafsey D.E."/>
            <person name="Besansky N."/>
            <person name="Howell P."/>
            <person name="Walton C."/>
            <person name="Young S.K."/>
            <person name="Zeng Q."/>
            <person name="Gargeya S."/>
            <person name="Fitzgerald M."/>
            <person name="Haas B."/>
            <person name="Abouelleil A."/>
            <person name="Allen A.W."/>
            <person name="Alvarado L."/>
            <person name="Arachchi H.M."/>
            <person name="Berlin A.M."/>
            <person name="Chapman S.B."/>
            <person name="Gainer-Dewar J."/>
            <person name="Goldberg J."/>
            <person name="Griggs A."/>
            <person name="Gujja S."/>
            <person name="Hansen M."/>
            <person name="Howarth C."/>
            <person name="Imamovic A."/>
            <person name="Ireland A."/>
            <person name="Larimer J."/>
            <person name="McCowan C."/>
            <person name="Murphy C."/>
            <person name="Pearson M."/>
            <person name="Poon T.W."/>
            <person name="Priest M."/>
            <person name="Roberts A."/>
            <person name="Saif S."/>
            <person name="Shea T."/>
            <person name="Sisk P."/>
            <person name="Sykes S."/>
            <person name="Wortman J."/>
            <person name="Nusbaum C."/>
            <person name="Birren B."/>
        </authorList>
    </citation>
    <scope>NUCLEOTIDE SEQUENCE [LARGE SCALE GENOMIC DNA]</scope>
    <source>
        <strain evidence="10">CM1001059</strain>
    </source>
</reference>
<sequence length="476" mass="51268">MAHSVPLWFILLVAACSLLAAVLSSPHRNSSNDDRTLQEKSCATTDPGPRAMWSGGNVDVENINPALCTQLVYSFYNIKPDGTIVIPNEAAFSEATILKLNDLKKTNPALKTLAAIGCYNAGTESFSKVAKTPELRTTFARNAAAFLKKYRFDSMDIDWEYPVAADKANFVPFLKELSTAFSPSKYLLTVAVGGTSFEGNDRYDIPAISKVVNFINLMTYDMQGNYGVTRHHAQGPAALDNTDYKQALNAEAVIAYWLSKGAPASKPNLGIPFYGRSFKLANPSVDGVGAPVSGVETPGPVTRQAGSLACYEICNSTMLTRKQYDSVQVGAFASGGGEWVSYDSVESIGQKCDVIAKYGLGGGMVWSIDMDDFKGKCGPKFALLAALNDCVNRKAPAATPAPPSTPSTPSTPVVKPPSGQTGPFVCTRDGYFRDSQNCTMYYRCYNGGRVEHGNCPGGLYFNERLSICDYPSDVKC</sequence>
<dbReference type="SUPFAM" id="SSF57625">
    <property type="entry name" value="Invertebrate chitin-binding proteins"/>
    <property type="match status" value="1"/>
</dbReference>
<evidence type="ECO:0000256" key="4">
    <source>
        <dbReference type="ARBA" id="ARBA00023157"/>
    </source>
</evidence>
<feature type="domain" description="Chitin-binding type-2" evidence="7">
    <location>
        <begin position="423"/>
        <end position="476"/>
    </location>
</feature>
<evidence type="ECO:0000256" key="2">
    <source>
        <dbReference type="ARBA" id="ARBA00022669"/>
    </source>
</evidence>
<organism evidence="9 10">
    <name type="scientific">Anopheles melas</name>
    <dbReference type="NCBI Taxonomy" id="34690"/>
    <lineage>
        <taxon>Eukaryota</taxon>
        <taxon>Metazoa</taxon>
        <taxon>Ecdysozoa</taxon>
        <taxon>Arthropoda</taxon>
        <taxon>Hexapoda</taxon>
        <taxon>Insecta</taxon>
        <taxon>Pterygota</taxon>
        <taxon>Neoptera</taxon>
        <taxon>Endopterygota</taxon>
        <taxon>Diptera</taxon>
        <taxon>Nematocera</taxon>
        <taxon>Culicoidea</taxon>
        <taxon>Culicidae</taxon>
        <taxon>Anophelinae</taxon>
        <taxon>Anopheles</taxon>
    </lineage>
</organism>
<dbReference type="InterPro" id="IPR011583">
    <property type="entry name" value="Chitinase_II/V-like_cat"/>
</dbReference>
<evidence type="ECO:0000256" key="5">
    <source>
        <dbReference type="SAM" id="MobiDB-lite"/>
    </source>
</evidence>
<dbReference type="AlphaFoldDB" id="A0A182U9T8"/>
<dbReference type="Gene3D" id="3.20.20.80">
    <property type="entry name" value="Glycosidases"/>
    <property type="match status" value="1"/>
</dbReference>
<keyword evidence="3 6" id="KW-0732">Signal</keyword>
<dbReference type="GO" id="GO:0008061">
    <property type="term" value="F:chitin binding"/>
    <property type="evidence" value="ECO:0007669"/>
    <property type="project" value="UniProtKB-KW"/>
</dbReference>
<dbReference type="EnsemblMetazoa" id="AMEC016539-RA">
    <property type="protein sequence ID" value="AMEC016539-PA"/>
    <property type="gene ID" value="AMEC016539"/>
</dbReference>
<keyword evidence="10" id="KW-1185">Reference proteome</keyword>
<evidence type="ECO:0000313" key="9">
    <source>
        <dbReference type="EnsemblMetazoa" id="AMEC016539-PA"/>
    </source>
</evidence>
<dbReference type="Gene3D" id="2.170.140.10">
    <property type="entry name" value="Chitin binding domain"/>
    <property type="match status" value="1"/>
</dbReference>
<dbReference type="Pfam" id="PF01607">
    <property type="entry name" value="CBM_14"/>
    <property type="match status" value="1"/>
</dbReference>
<evidence type="ECO:0000313" key="10">
    <source>
        <dbReference type="Proteomes" id="UP000075902"/>
    </source>
</evidence>
<dbReference type="Gene3D" id="3.10.50.10">
    <property type="match status" value="1"/>
</dbReference>
<name>A0A182U9T8_9DIPT</name>
<dbReference type="Proteomes" id="UP000075902">
    <property type="component" value="Unassembled WGS sequence"/>
</dbReference>
<dbReference type="GO" id="GO:0006032">
    <property type="term" value="P:chitin catabolic process"/>
    <property type="evidence" value="ECO:0007669"/>
    <property type="project" value="TreeGrafter"/>
</dbReference>
<protein>
    <submittedName>
        <fullName evidence="9">Uncharacterized protein</fullName>
    </submittedName>
</protein>
<dbReference type="InterPro" id="IPR050314">
    <property type="entry name" value="Glycosyl_Hydrlase_18"/>
</dbReference>
<dbReference type="PANTHER" id="PTHR11177">
    <property type="entry name" value="CHITINASE"/>
    <property type="match status" value="1"/>
</dbReference>
<keyword evidence="2" id="KW-0147">Chitin-binding</keyword>
<feature type="domain" description="GH18" evidence="8">
    <location>
        <begin position="47"/>
        <end position="394"/>
    </location>
</feature>
<dbReference type="GO" id="GO:0004568">
    <property type="term" value="F:chitinase activity"/>
    <property type="evidence" value="ECO:0007669"/>
    <property type="project" value="TreeGrafter"/>
</dbReference>
<proteinExistence type="inferred from homology"/>
<dbReference type="Pfam" id="PF00704">
    <property type="entry name" value="Glyco_hydro_18"/>
    <property type="match status" value="1"/>
</dbReference>
<reference evidence="9" key="2">
    <citation type="submission" date="2020-05" db="UniProtKB">
        <authorList>
            <consortium name="EnsemblMetazoa"/>
        </authorList>
    </citation>
    <scope>IDENTIFICATION</scope>
    <source>
        <strain evidence="9">CM1001059</strain>
    </source>
</reference>